<protein>
    <submittedName>
        <fullName evidence="2">Uncharacterized protein</fullName>
    </submittedName>
</protein>
<proteinExistence type="predicted"/>
<dbReference type="Proteomes" id="UP000800035">
    <property type="component" value="Unassembled WGS sequence"/>
</dbReference>
<dbReference type="EMBL" id="ML976996">
    <property type="protein sequence ID" value="KAF1955127.1"/>
    <property type="molecule type" value="Genomic_DNA"/>
</dbReference>
<feature type="region of interest" description="Disordered" evidence="1">
    <location>
        <begin position="94"/>
        <end position="113"/>
    </location>
</feature>
<evidence type="ECO:0000313" key="3">
    <source>
        <dbReference type="Proteomes" id="UP000800035"/>
    </source>
</evidence>
<keyword evidence="3" id="KW-1185">Reference proteome</keyword>
<gene>
    <name evidence="2" type="ORF">CC80DRAFT_112948</name>
</gene>
<sequence>MYHGGIIKCFCLFKSSSTTANSKTSLQDAQNAKRKCLHPPHWCDATPPPALHRSAPKEEKHATGKEMQNMQPPFHLKKAPLRRFPRSLIAHLPSPFSTHTPQASSAPTGSLKPHALPKNHVARHGLSSKTIVRLRMVGVICVSGSKVLHALRR</sequence>
<evidence type="ECO:0000313" key="2">
    <source>
        <dbReference type="EMBL" id="KAF1955127.1"/>
    </source>
</evidence>
<reference evidence="2" key="1">
    <citation type="journal article" date="2020" name="Stud. Mycol.">
        <title>101 Dothideomycetes genomes: a test case for predicting lifestyles and emergence of pathogens.</title>
        <authorList>
            <person name="Haridas S."/>
            <person name="Albert R."/>
            <person name="Binder M."/>
            <person name="Bloem J."/>
            <person name="Labutti K."/>
            <person name="Salamov A."/>
            <person name="Andreopoulos B."/>
            <person name="Baker S."/>
            <person name="Barry K."/>
            <person name="Bills G."/>
            <person name="Bluhm B."/>
            <person name="Cannon C."/>
            <person name="Castanera R."/>
            <person name="Culley D."/>
            <person name="Daum C."/>
            <person name="Ezra D."/>
            <person name="Gonzalez J."/>
            <person name="Henrissat B."/>
            <person name="Kuo A."/>
            <person name="Liang C."/>
            <person name="Lipzen A."/>
            <person name="Lutzoni F."/>
            <person name="Magnuson J."/>
            <person name="Mondo S."/>
            <person name="Nolan M."/>
            <person name="Ohm R."/>
            <person name="Pangilinan J."/>
            <person name="Park H.-J."/>
            <person name="Ramirez L."/>
            <person name="Alfaro M."/>
            <person name="Sun H."/>
            <person name="Tritt A."/>
            <person name="Yoshinaga Y."/>
            <person name="Zwiers L.-H."/>
            <person name="Turgeon B."/>
            <person name="Goodwin S."/>
            <person name="Spatafora J."/>
            <person name="Crous P."/>
            <person name="Grigoriev I."/>
        </authorList>
    </citation>
    <scope>NUCLEOTIDE SEQUENCE</scope>
    <source>
        <strain evidence="2">CBS 675.92</strain>
    </source>
</reference>
<feature type="compositionally biased region" description="Polar residues" evidence="1">
    <location>
        <begin position="95"/>
        <end position="108"/>
    </location>
</feature>
<organism evidence="2 3">
    <name type="scientific">Byssothecium circinans</name>
    <dbReference type="NCBI Taxonomy" id="147558"/>
    <lineage>
        <taxon>Eukaryota</taxon>
        <taxon>Fungi</taxon>
        <taxon>Dikarya</taxon>
        <taxon>Ascomycota</taxon>
        <taxon>Pezizomycotina</taxon>
        <taxon>Dothideomycetes</taxon>
        <taxon>Pleosporomycetidae</taxon>
        <taxon>Pleosporales</taxon>
        <taxon>Massarineae</taxon>
        <taxon>Massarinaceae</taxon>
        <taxon>Byssothecium</taxon>
    </lineage>
</organism>
<feature type="compositionally biased region" description="Basic and acidic residues" evidence="1">
    <location>
        <begin position="55"/>
        <end position="64"/>
    </location>
</feature>
<accession>A0A6A5U1R6</accession>
<evidence type="ECO:0000256" key="1">
    <source>
        <dbReference type="SAM" id="MobiDB-lite"/>
    </source>
</evidence>
<feature type="region of interest" description="Disordered" evidence="1">
    <location>
        <begin position="46"/>
        <end position="71"/>
    </location>
</feature>
<name>A0A6A5U1R6_9PLEO</name>
<dbReference type="AlphaFoldDB" id="A0A6A5U1R6"/>